<evidence type="ECO:0000313" key="2">
    <source>
        <dbReference type="Proteomes" id="UP000076925"/>
    </source>
</evidence>
<keyword evidence="2" id="KW-1185">Reference proteome</keyword>
<name>A0A139X583_9CYAN</name>
<dbReference type="EMBL" id="ANNX02000031">
    <property type="protein sequence ID" value="KYC39834.1"/>
    <property type="molecule type" value="Genomic_DNA"/>
</dbReference>
<evidence type="ECO:0000313" key="1">
    <source>
        <dbReference type="EMBL" id="KYC39834.1"/>
    </source>
</evidence>
<gene>
    <name evidence="1" type="ORF">WA1_28095</name>
</gene>
<sequence>MVKTQVTKELSNQGKISSEFAHRLSKLNPHQVVRVLVLLNLKNNINLLSNSQKFSDNHISAVKNISNMEKQAINGIHKILQDNDGKLLAEHFNLLGSIPIETTVNGVYELATLDAVKAVIEDQEIYPLESVSFS</sequence>
<dbReference type="AlphaFoldDB" id="A0A139X583"/>
<reference evidence="1 2" key="1">
    <citation type="journal article" date="2013" name="Genome Biol. Evol.">
        <title>Genomes of Stigonematalean cyanobacteria (subsection V) and the evolution of oxygenic photosynthesis from prokaryotes to plastids.</title>
        <authorList>
            <person name="Dagan T."/>
            <person name="Roettger M."/>
            <person name="Stucken K."/>
            <person name="Landan G."/>
            <person name="Koch R."/>
            <person name="Major P."/>
            <person name="Gould S.B."/>
            <person name="Goremykin V.V."/>
            <person name="Rippka R."/>
            <person name="Tandeau de Marsac N."/>
            <person name="Gugger M."/>
            <person name="Lockhart P.J."/>
            <person name="Allen J.F."/>
            <person name="Brune I."/>
            <person name="Maus I."/>
            <person name="Puhler A."/>
            <person name="Martin W.F."/>
        </authorList>
    </citation>
    <scope>NUCLEOTIDE SEQUENCE [LARGE SCALE GENOMIC DNA]</scope>
    <source>
        <strain evidence="1 2">PCC 7110</strain>
    </source>
</reference>
<organism evidence="1 2">
    <name type="scientific">Scytonema hofmannii PCC 7110</name>
    <dbReference type="NCBI Taxonomy" id="128403"/>
    <lineage>
        <taxon>Bacteria</taxon>
        <taxon>Bacillati</taxon>
        <taxon>Cyanobacteriota</taxon>
        <taxon>Cyanophyceae</taxon>
        <taxon>Nostocales</taxon>
        <taxon>Scytonemataceae</taxon>
        <taxon>Scytonema</taxon>
    </lineage>
</organism>
<dbReference type="Proteomes" id="UP000076925">
    <property type="component" value="Unassembled WGS sequence"/>
</dbReference>
<proteinExistence type="predicted"/>
<dbReference type="RefSeq" id="WP_017745723.1">
    <property type="nucleotide sequence ID" value="NZ_KQ976354.1"/>
</dbReference>
<comment type="caution">
    <text evidence="1">The sequence shown here is derived from an EMBL/GenBank/DDBJ whole genome shotgun (WGS) entry which is preliminary data.</text>
</comment>
<accession>A0A139X583</accession>
<protein>
    <submittedName>
        <fullName evidence="1">Uncharacterized protein</fullName>
    </submittedName>
</protein>
<dbReference type="OrthoDB" id="462716at2"/>